<sequence>MKTHEETLHLLRQAVLAKRAGERVKERGHSAQEDLPLCALDRGGAFPCSSAQQRLWFLDQLDPAASVAYHIPAALKLQGSLDVRSLQATLDRIVARHESLRTRFVQTEDGLTQQFAPVDVGIALEHVDLAGMSSGAQAAIVDERSRSEALRRFDLSTGPLIRGQLLRLSDEDHVLLLTQHHIVSDGWSIGVLISEIRALYAAITQGLPDPLPALAVQYADYTQWQRQCLQGVALERQLTFWREQLKDAPMLLDLPLDLPRPARQSYEGGIVSFALPDTLTSALRAVSQRQGATLFMTLLGAWAVLMSRLSGQEEVVIGTPVANRQRAEVEPLIGFFVNMVALRISVGDVADTSELLQQVRARTLDAYAHQAVPFDLVVESVNPSRTVSRNPIFQTIVSMNSAPRSGALEMPGIRLQPVETSTGAAQFELALTFTESGSGLVGHLDYAKRLFRHETAERMAESMQQLLRGMAEGEATPLARLQLQGEAGRRAMLALGCGDHVESTLARVQHAFEQCAAAQPSAPALVFAGHTMDYAELNRHANRLAHLLIEQGVRPGGRVAICCRRGPAMVVAMLAVLKAGAAYVPLNHDYPEALLSFVLEDTAAPVLITDKASEERLPSSSLMQTIVVDGDDATRIAACLDSNPTPSPTPTPAADLAYVIYTSGSTGQPKGVMVEHRQLEHYLHWAQHAYAGDTRIDALVSSPFAFDATITSLYLPLITGGSVQLVPEGTELAALPQLLLDSPAGTLCKITPSHLVVLCEQLAQTGRVCPPHLFVVGGEALPSSTAATLQALAPGARIINEYGPTETTVGCAMQVADGMCQADGAVPIGRPIANTRLYVLDREGQLVPQGVVGEIHIGGGGVARGYLNRPGLTAERFIADPFSTDPQARLYRSGDLGRWRADGTLEYLGRNDQQVKIRGFRIELGEIEAQLVACAGIREAVVVAAMEPGGDRRLVAYLIAEDGAEPVPAVLRDALARKLPEYMLPSAFVVLAAWPLTANGKLDRAALPAADAAAVATRGHEAPVSEIEVQVAGIWAELLGLERVGRQDNFFALGGHSLLAITLIGQLRPLGFSAEVHDIFASPTLASFCAALQREPGAEEVSTESAVDGLHDAVAFEEFRV</sequence>
<dbReference type="InterPro" id="IPR045851">
    <property type="entry name" value="AMP-bd_C_sf"/>
</dbReference>
<keyword evidence="4" id="KW-0597">Phosphoprotein</keyword>
<gene>
    <name evidence="7" type="ORF">XSP_002192</name>
</gene>
<dbReference type="InterPro" id="IPR036736">
    <property type="entry name" value="ACP-like_sf"/>
</dbReference>
<dbReference type="InterPro" id="IPR001242">
    <property type="entry name" value="Condensation_dom"/>
</dbReference>
<dbReference type="EMBL" id="LR861803">
    <property type="protein sequence ID" value="CAD1792151.1"/>
    <property type="molecule type" value="Genomic_DNA"/>
</dbReference>
<dbReference type="PANTHER" id="PTHR45527">
    <property type="entry name" value="NONRIBOSOMAL PEPTIDE SYNTHETASE"/>
    <property type="match status" value="1"/>
</dbReference>
<dbReference type="Gene3D" id="3.40.50.980">
    <property type="match status" value="2"/>
</dbReference>
<feature type="domain" description="Carrier" evidence="5">
    <location>
        <begin position="1022"/>
        <end position="1096"/>
    </location>
</feature>
<evidence type="ECO:0000256" key="3">
    <source>
        <dbReference type="ARBA" id="ARBA00022450"/>
    </source>
</evidence>
<dbReference type="Proteomes" id="UP000515493">
    <property type="component" value="Chromosome"/>
</dbReference>
<dbReference type="Pfam" id="PF00668">
    <property type="entry name" value="Condensation"/>
    <property type="match status" value="1"/>
</dbReference>
<dbReference type="FunFam" id="3.40.50.980:FF:000001">
    <property type="entry name" value="Non-ribosomal peptide synthetase"/>
    <property type="match status" value="1"/>
</dbReference>
<proteinExistence type="inferred from homology"/>
<dbReference type="Gene3D" id="3.30.559.30">
    <property type="entry name" value="Nonribosomal peptide synthetase, condensation domain"/>
    <property type="match status" value="1"/>
</dbReference>
<dbReference type="SUPFAM" id="SSF56801">
    <property type="entry name" value="Acetyl-CoA synthetase-like"/>
    <property type="match status" value="1"/>
</dbReference>
<dbReference type="Gene3D" id="3.30.559.10">
    <property type="entry name" value="Chloramphenicol acetyltransferase-like domain"/>
    <property type="match status" value="1"/>
</dbReference>
<evidence type="ECO:0000256" key="4">
    <source>
        <dbReference type="ARBA" id="ARBA00022553"/>
    </source>
</evidence>
<organism evidence="7 8">
    <name type="scientific">Xanthomonas euroxanthea</name>
    <dbReference type="NCBI Taxonomy" id="2259622"/>
    <lineage>
        <taxon>Bacteria</taxon>
        <taxon>Pseudomonadati</taxon>
        <taxon>Pseudomonadota</taxon>
        <taxon>Gammaproteobacteria</taxon>
        <taxon>Lysobacterales</taxon>
        <taxon>Lysobacteraceae</taxon>
        <taxon>Xanthomonas</taxon>
    </lineage>
</organism>
<dbReference type="GO" id="GO:0003824">
    <property type="term" value="F:catalytic activity"/>
    <property type="evidence" value="ECO:0007669"/>
    <property type="project" value="InterPro"/>
</dbReference>
<protein>
    <submittedName>
        <fullName evidence="7">Amino acid adenylation domain-containing protein</fullName>
    </submittedName>
</protein>
<dbReference type="Gene3D" id="2.30.38.10">
    <property type="entry name" value="Luciferase, Domain 3"/>
    <property type="match status" value="1"/>
</dbReference>
<evidence type="ECO:0000256" key="2">
    <source>
        <dbReference type="ARBA" id="ARBA00006432"/>
    </source>
</evidence>
<dbReference type="FunFam" id="1.10.1200.10:FF:000005">
    <property type="entry name" value="Nonribosomal peptide synthetase 1"/>
    <property type="match status" value="1"/>
</dbReference>
<dbReference type="KEGG" id="xeu:XSP_002192"/>
<dbReference type="GO" id="GO:0044550">
    <property type="term" value="P:secondary metabolite biosynthetic process"/>
    <property type="evidence" value="ECO:0007669"/>
    <property type="project" value="UniProtKB-ARBA"/>
</dbReference>
<evidence type="ECO:0000256" key="1">
    <source>
        <dbReference type="ARBA" id="ARBA00001957"/>
    </source>
</evidence>
<dbReference type="FunFam" id="2.30.38.10:FF:000001">
    <property type="entry name" value="Non-ribosomal peptide synthetase PvdI"/>
    <property type="match status" value="1"/>
</dbReference>
<dbReference type="Pfam" id="PF13193">
    <property type="entry name" value="AMP-binding_C"/>
    <property type="match status" value="1"/>
</dbReference>
<dbReference type="Gene3D" id="3.30.300.30">
    <property type="match status" value="1"/>
</dbReference>
<dbReference type="GO" id="GO:0005737">
    <property type="term" value="C:cytoplasm"/>
    <property type="evidence" value="ECO:0007669"/>
    <property type="project" value="TreeGrafter"/>
</dbReference>
<reference evidence="7 8" key="1">
    <citation type="submission" date="2020-07" db="EMBL/GenBank/DDBJ databases">
        <authorList>
            <person name="Teixeira M."/>
        </authorList>
    </citation>
    <scope>NUCLEOTIDE SEQUENCE [LARGE SCALE GENOMIC DNA]</scope>
    <source>
        <strain evidence="7">1</strain>
        <strain evidence="6">Xanthomonas sp. CPBF 367</strain>
    </source>
</reference>
<dbReference type="InterPro" id="IPR020845">
    <property type="entry name" value="AMP-binding_CS"/>
</dbReference>
<evidence type="ECO:0000313" key="7">
    <source>
        <dbReference type="EMBL" id="CAD1792151.1"/>
    </source>
</evidence>
<dbReference type="PANTHER" id="PTHR45527:SF1">
    <property type="entry name" value="FATTY ACID SYNTHASE"/>
    <property type="match status" value="1"/>
</dbReference>
<dbReference type="InterPro" id="IPR023213">
    <property type="entry name" value="CAT-like_dom_sf"/>
</dbReference>
<dbReference type="EMBL" id="LR824641">
    <property type="protein sequence ID" value="CAD0327801.1"/>
    <property type="molecule type" value="Genomic_DNA"/>
</dbReference>
<keyword evidence="3" id="KW-0596">Phosphopantetheine</keyword>
<dbReference type="CDD" id="cd19531">
    <property type="entry name" value="LCL_NRPS-like"/>
    <property type="match status" value="1"/>
</dbReference>
<dbReference type="CDD" id="cd05930">
    <property type="entry name" value="A_NRPS"/>
    <property type="match status" value="1"/>
</dbReference>
<dbReference type="InterPro" id="IPR010071">
    <property type="entry name" value="AA_adenyl_dom"/>
</dbReference>
<dbReference type="FunFam" id="3.30.300.30:FF:000010">
    <property type="entry name" value="Enterobactin synthetase component F"/>
    <property type="match status" value="1"/>
</dbReference>
<dbReference type="Pfam" id="PF00550">
    <property type="entry name" value="PP-binding"/>
    <property type="match status" value="1"/>
</dbReference>
<dbReference type="PROSITE" id="PS50075">
    <property type="entry name" value="CARRIER"/>
    <property type="match status" value="1"/>
</dbReference>
<dbReference type="GO" id="GO:0031177">
    <property type="term" value="F:phosphopantetheine binding"/>
    <property type="evidence" value="ECO:0007669"/>
    <property type="project" value="TreeGrafter"/>
</dbReference>
<evidence type="ECO:0000259" key="5">
    <source>
        <dbReference type="PROSITE" id="PS50075"/>
    </source>
</evidence>
<dbReference type="PROSITE" id="PS00012">
    <property type="entry name" value="PHOSPHOPANTETHEINE"/>
    <property type="match status" value="1"/>
</dbReference>
<dbReference type="InterPro" id="IPR025110">
    <property type="entry name" value="AMP-bd_C"/>
</dbReference>
<accession>A0A8E4EPM8</accession>
<dbReference type="InterPro" id="IPR000873">
    <property type="entry name" value="AMP-dep_synth/lig_dom"/>
</dbReference>
<evidence type="ECO:0000313" key="6">
    <source>
        <dbReference type="EMBL" id="CAD0327801.1"/>
    </source>
</evidence>
<dbReference type="NCBIfam" id="TIGR01733">
    <property type="entry name" value="AA-adenyl-dom"/>
    <property type="match status" value="1"/>
</dbReference>
<dbReference type="Pfam" id="PF00501">
    <property type="entry name" value="AMP-binding"/>
    <property type="match status" value="1"/>
</dbReference>
<dbReference type="AlphaFoldDB" id="A0A8E4EPM8"/>
<dbReference type="InterPro" id="IPR009081">
    <property type="entry name" value="PP-bd_ACP"/>
</dbReference>
<dbReference type="SUPFAM" id="SSF52777">
    <property type="entry name" value="CoA-dependent acyltransferases"/>
    <property type="match status" value="2"/>
</dbReference>
<dbReference type="FunFam" id="3.30.559.10:FF:000012">
    <property type="entry name" value="Non-ribosomal peptide synthetase"/>
    <property type="match status" value="1"/>
</dbReference>
<comment type="cofactor">
    <cofactor evidence="1">
        <name>pantetheine 4'-phosphate</name>
        <dbReference type="ChEBI" id="CHEBI:47942"/>
    </cofactor>
</comment>
<comment type="similarity">
    <text evidence="2">Belongs to the ATP-dependent AMP-binding enzyme family.</text>
</comment>
<evidence type="ECO:0000313" key="8">
    <source>
        <dbReference type="Proteomes" id="UP000515493"/>
    </source>
</evidence>
<dbReference type="FunFam" id="3.40.50.12780:FF:000012">
    <property type="entry name" value="Non-ribosomal peptide synthetase"/>
    <property type="match status" value="1"/>
</dbReference>
<dbReference type="PRINTS" id="PR00154">
    <property type="entry name" value="AMPBINDING"/>
</dbReference>
<dbReference type="GO" id="GO:0043041">
    <property type="term" value="P:amino acid activation for nonribosomal peptide biosynthetic process"/>
    <property type="evidence" value="ECO:0007669"/>
    <property type="project" value="TreeGrafter"/>
</dbReference>
<dbReference type="RefSeq" id="WP_180707855.1">
    <property type="nucleotide sequence ID" value="NZ_LR861803.1"/>
</dbReference>
<name>A0A8E4EPM8_9XANT</name>
<dbReference type="InterPro" id="IPR006162">
    <property type="entry name" value="Ppantetheine_attach_site"/>
</dbReference>
<dbReference type="InterPro" id="IPR020459">
    <property type="entry name" value="AMP-binding"/>
</dbReference>
<dbReference type="Gene3D" id="1.10.1200.10">
    <property type="entry name" value="ACP-like"/>
    <property type="match status" value="1"/>
</dbReference>
<dbReference type="SUPFAM" id="SSF47336">
    <property type="entry name" value="ACP-like"/>
    <property type="match status" value="1"/>
</dbReference>
<dbReference type="PROSITE" id="PS00455">
    <property type="entry name" value="AMP_BINDING"/>
    <property type="match status" value="1"/>
</dbReference>
<dbReference type="GeneID" id="79389504"/>